<dbReference type="InterPro" id="IPR008949">
    <property type="entry name" value="Isoprenoid_synthase_dom_sf"/>
</dbReference>
<name>A0AAN8ECT0_9EURO</name>
<dbReference type="Pfam" id="PF19086">
    <property type="entry name" value="Terpene_syn_C_2"/>
    <property type="match status" value="1"/>
</dbReference>
<keyword evidence="4" id="KW-0456">Lyase</keyword>
<dbReference type="SUPFAM" id="SSF48576">
    <property type="entry name" value="Terpenoid synthases"/>
    <property type="match status" value="1"/>
</dbReference>
<keyword evidence="6" id="KW-1185">Reference proteome</keyword>
<reference evidence="5 6" key="1">
    <citation type="submission" date="2022-12" db="EMBL/GenBank/DDBJ databases">
        <title>Genomic features and morphological characterization of a novel Knufia sp. strain isolated from spacecraft assembly facility.</title>
        <authorList>
            <person name="Teixeira M."/>
            <person name="Chander A.M."/>
            <person name="Stajich J.E."/>
            <person name="Venkateswaran K."/>
        </authorList>
    </citation>
    <scope>NUCLEOTIDE SEQUENCE [LARGE SCALE GENOMIC DNA]</scope>
    <source>
        <strain evidence="5 6">FJI-L2-BK-P2</strain>
    </source>
</reference>
<evidence type="ECO:0000313" key="5">
    <source>
        <dbReference type="EMBL" id="KAK5952529.1"/>
    </source>
</evidence>
<evidence type="ECO:0000256" key="2">
    <source>
        <dbReference type="ARBA" id="ARBA00006333"/>
    </source>
</evidence>
<comment type="cofactor">
    <cofactor evidence="1 4">
        <name>Mg(2+)</name>
        <dbReference type="ChEBI" id="CHEBI:18420"/>
    </cofactor>
</comment>
<proteinExistence type="inferred from homology"/>
<dbReference type="Proteomes" id="UP001316803">
    <property type="component" value="Unassembled WGS sequence"/>
</dbReference>
<protein>
    <recommendedName>
        <fullName evidence="4">Terpene synthase</fullName>
        <ecNumber evidence="4">4.2.3.-</ecNumber>
    </recommendedName>
</protein>
<evidence type="ECO:0000256" key="4">
    <source>
        <dbReference type="RuleBase" id="RU366034"/>
    </source>
</evidence>
<organism evidence="5 6">
    <name type="scientific">Knufia fluminis</name>
    <dbReference type="NCBI Taxonomy" id="191047"/>
    <lineage>
        <taxon>Eukaryota</taxon>
        <taxon>Fungi</taxon>
        <taxon>Dikarya</taxon>
        <taxon>Ascomycota</taxon>
        <taxon>Pezizomycotina</taxon>
        <taxon>Eurotiomycetes</taxon>
        <taxon>Chaetothyriomycetidae</taxon>
        <taxon>Chaetothyriales</taxon>
        <taxon>Trichomeriaceae</taxon>
        <taxon>Knufia</taxon>
    </lineage>
</organism>
<dbReference type="PANTHER" id="PTHR35201">
    <property type="entry name" value="TERPENE SYNTHASE"/>
    <property type="match status" value="1"/>
</dbReference>
<evidence type="ECO:0000313" key="6">
    <source>
        <dbReference type="Proteomes" id="UP001316803"/>
    </source>
</evidence>
<evidence type="ECO:0000256" key="1">
    <source>
        <dbReference type="ARBA" id="ARBA00001946"/>
    </source>
</evidence>
<accession>A0AAN8ECT0</accession>
<dbReference type="GO" id="GO:0008299">
    <property type="term" value="P:isoprenoid biosynthetic process"/>
    <property type="evidence" value="ECO:0007669"/>
    <property type="project" value="UniProtKB-ARBA"/>
</dbReference>
<comment type="caution">
    <text evidence="5">The sequence shown here is derived from an EMBL/GenBank/DDBJ whole genome shotgun (WGS) entry which is preliminary data.</text>
</comment>
<dbReference type="AlphaFoldDB" id="A0AAN8ECT0"/>
<dbReference type="GO" id="GO:0046872">
    <property type="term" value="F:metal ion binding"/>
    <property type="evidence" value="ECO:0007669"/>
    <property type="project" value="UniProtKB-KW"/>
</dbReference>
<dbReference type="Gene3D" id="1.10.600.10">
    <property type="entry name" value="Farnesyl Diphosphate Synthase"/>
    <property type="match status" value="1"/>
</dbReference>
<comment type="similarity">
    <text evidence="2 4">Belongs to the terpene synthase family.</text>
</comment>
<dbReference type="PANTHER" id="PTHR35201:SF4">
    <property type="entry name" value="BETA-PINACENE SYNTHASE-RELATED"/>
    <property type="match status" value="1"/>
</dbReference>
<dbReference type="EMBL" id="JAKLMC020000015">
    <property type="protein sequence ID" value="KAK5952529.1"/>
    <property type="molecule type" value="Genomic_DNA"/>
</dbReference>
<evidence type="ECO:0000256" key="3">
    <source>
        <dbReference type="ARBA" id="ARBA00022842"/>
    </source>
</evidence>
<keyword evidence="4" id="KW-0479">Metal-binding</keyword>
<dbReference type="InterPro" id="IPR034686">
    <property type="entry name" value="Terpene_cyclase-like_2"/>
</dbReference>
<gene>
    <name evidence="5" type="ORF">OHC33_006574</name>
</gene>
<keyword evidence="3 4" id="KW-0460">Magnesium</keyword>
<sequence>MEDEPTSLYNLKPSLLRSLCHPRVEEVSKEVDDYFSENWHWKDDKTRLKFISQGIPRVTCLYCAKALDDRIAFACKLITITFLTDDVLDHMSMDDGIAYNEKLMRLARGDELPDRSVPVEYMMYDIWESMRAHDKELADEVLEPAFVFMRAQVDKERLKPMEMRRYFEYREKDVGKAFLSAIMRFSMGLHMSEAEHELARPVEENCSKSISVVNDICSYEKEVRVAARGHEGGALCSSVPIMANIADVDIESAKRILWSMCREWEVRHLQLVQDVLKKNNTSVMAAYLEGLEYQMAGNEVWSRKTPRYNDPTVG</sequence>
<dbReference type="GO" id="GO:0010333">
    <property type="term" value="F:terpene synthase activity"/>
    <property type="evidence" value="ECO:0007669"/>
    <property type="project" value="InterPro"/>
</dbReference>
<dbReference type="EC" id="4.2.3.-" evidence="4"/>